<feature type="compositionally biased region" description="Acidic residues" evidence="1">
    <location>
        <begin position="20"/>
        <end position="31"/>
    </location>
</feature>
<comment type="caution">
    <text evidence="2">The sequence shown here is derived from an EMBL/GenBank/DDBJ whole genome shotgun (WGS) entry which is preliminary data.</text>
</comment>
<feature type="compositionally biased region" description="Polar residues" evidence="1">
    <location>
        <begin position="223"/>
        <end position="232"/>
    </location>
</feature>
<evidence type="ECO:0000256" key="1">
    <source>
        <dbReference type="SAM" id="MobiDB-lite"/>
    </source>
</evidence>
<feature type="compositionally biased region" description="Pro residues" evidence="1">
    <location>
        <begin position="169"/>
        <end position="186"/>
    </location>
</feature>
<feature type="region of interest" description="Disordered" evidence="1">
    <location>
        <begin position="1"/>
        <end position="232"/>
    </location>
</feature>
<name>A0AAV4P0D5_9ARAC</name>
<feature type="compositionally biased region" description="Low complexity" evidence="1">
    <location>
        <begin position="133"/>
        <end position="156"/>
    </location>
</feature>
<keyword evidence="3" id="KW-1185">Reference proteome</keyword>
<evidence type="ECO:0000313" key="2">
    <source>
        <dbReference type="EMBL" id="GIX88722.1"/>
    </source>
</evidence>
<sequence length="232" mass="24968">MATSDNEASYTSYTSASEDIGSEDTPEEFELVELSSSSTATSPSASSPRRSPQLAEKRSRILEKEGVNFRPKRRLHDTAPPPQMIIVPLSSLPHPRAAGPPVPGGLFTHPPPHVPTVRIPVWPSPPPTRAGDSSSSELSTSSMGKRSSSEVESSSDSEAKRPRRIPPRGLQPPPRPLPPQRAPPRQYPTTTPHHRPGIASVRGGVSSLSRFLKMNPSSDRRGSQGTSMPVLN</sequence>
<feature type="compositionally biased region" description="Basic and acidic residues" evidence="1">
    <location>
        <begin position="55"/>
        <end position="67"/>
    </location>
</feature>
<evidence type="ECO:0000313" key="3">
    <source>
        <dbReference type="Proteomes" id="UP001054837"/>
    </source>
</evidence>
<accession>A0AAV4P0D5</accession>
<gene>
    <name evidence="2" type="ORF">CDAR_164991</name>
</gene>
<dbReference type="Proteomes" id="UP001054837">
    <property type="component" value="Unassembled WGS sequence"/>
</dbReference>
<dbReference type="AlphaFoldDB" id="A0AAV4P0D5"/>
<protein>
    <submittedName>
        <fullName evidence="2">Uncharacterized protein</fullName>
    </submittedName>
</protein>
<feature type="compositionally biased region" description="Low complexity" evidence="1">
    <location>
        <begin position="32"/>
        <end position="51"/>
    </location>
</feature>
<dbReference type="EMBL" id="BPLQ01002108">
    <property type="protein sequence ID" value="GIX88722.1"/>
    <property type="molecule type" value="Genomic_DNA"/>
</dbReference>
<organism evidence="2 3">
    <name type="scientific">Caerostris darwini</name>
    <dbReference type="NCBI Taxonomy" id="1538125"/>
    <lineage>
        <taxon>Eukaryota</taxon>
        <taxon>Metazoa</taxon>
        <taxon>Ecdysozoa</taxon>
        <taxon>Arthropoda</taxon>
        <taxon>Chelicerata</taxon>
        <taxon>Arachnida</taxon>
        <taxon>Araneae</taxon>
        <taxon>Araneomorphae</taxon>
        <taxon>Entelegynae</taxon>
        <taxon>Araneoidea</taxon>
        <taxon>Araneidae</taxon>
        <taxon>Caerostris</taxon>
    </lineage>
</organism>
<proteinExistence type="predicted"/>
<reference evidence="2 3" key="1">
    <citation type="submission" date="2021-06" db="EMBL/GenBank/DDBJ databases">
        <title>Caerostris darwini draft genome.</title>
        <authorList>
            <person name="Kono N."/>
            <person name="Arakawa K."/>
        </authorList>
    </citation>
    <scope>NUCLEOTIDE SEQUENCE [LARGE SCALE GENOMIC DNA]</scope>
</reference>
<feature type="compositionally biased region" description="Polar residues" evidence="1">
    <location>
        <begin position="1"/>
        <end position="17"/>
    </location>
</feature>
<feature type="non-terminal residue" evidence="2">
    <location>
        <position position="232"/>
    </location>
</feature>
<feature type="compositionally biased region" description="Pro residues" evidence="1">
    <location>
        <begin position="98"/>
        <end position="114"/>
    </location>
</feature>